<dbReference type="InParanoid" id="A0A5C3NTT8"/>
<dbReference type="Gene3D" id="3.40.1110.10">
    <property type="entry name" value="Calcium-transporting ATPase, cytoplasmic domain N"/>
    <property type="match status" value="1"/>
</dbReference>
<keyword evidence="3" id="KW-1185">Reference proteome</keyword>
<dbReference type="Proteomes" id="UP000308197">
    <property type="component" value="Unassembled WGS sequence"/>
</dbReference>
<evidence type="ECO:0000313" key="3">
    <source>
        <dbReference type="Proteomes" id="UP000308197"/>
    </source>
</evidence>
<protein>
    <submittedName>
        <fullName evidence="2">Metal cation-transporting ATPase</fullName>
    </submittedName>
</protein>
<name>A0A5C3NTT8_9APHY</name>
<dbReference type="GO" id="GO:0000166">
    <property type="term" value="F:nucleotide binding"/>
    <property type="evidence" value="ECO:0007669"/>
    <property type="project" value="InterPro"/>
</dbReference>
<dbReference type="STRING" id="1314778.A0A5C3NTT8"/>
<feature type="non-terminal residue" evidence="2">
    <location>
        <position position="126"/>
    </location>
</feature>
<gene>
    <name evidence="2" type="ORF">K466DRAFT_668126</name>
</gene>
<organism evidence="2 3">
    <name type="scientific">Polyporus arcularius HHB13444</name>
    <dbReference type="NCBI Taxonomy" id="1314778"/>
    <lineage>
        <taxon>Eukaryota</taxon>
        <taxon>Fungi</taxon>
        <taxon>Dikarya</taxon>
        <taxon>Basidiomycota</taxon>
        <taxon>Agaricomycotina</taxon>
        <taxon>Agaricomycetes</taxon>
        <taxon>Polyporales</taxon>
        <taxon>Polyporaceae</taxon>
        <taxon>Polyporus</taxon>
    </lineage>
</organism>
<proteinExistence type="predicted"/>
<evidence type="ECO:0000256" key="1">
    <source>
        <dbReference type="SAM" id="MobiDB-lite"/>
    </source>
</evidence>
<sequence length="126" mass="13683">MAVIFRRPGADAEKAPWVALMKGAVERVLDACMQIQSSDGVRPIKASDQDEIMQHVDQMAGSGLRVLALAGREWAGDAEGVDRAEVERDMMFYGVRVVARPGAYRPLAASPRGRTRQSKQEGALDG</sequence>
<evidence type="ECO:0000313" key="2">
    <source>
        <dbReference type="EMBL" id="TFK79420.1"/>
    </source>
</evidence>
<reference evidence="2 3" key="1">
    <citation type="journal article" date="2019" name="Nat. Ecol. Evol.">
        <title>Megaphylogeny resolves global patterns of mushroom evolution.</title>
        <authorList>
            <person name="Varga T."/>
            <person name="Krizsan K."/>
            <person name="Foldi C."/>
            <person name="Dima B."/>
            <person name="Sanchez-Garcia M."/>
            <person name="Sanchez-Ramirez S."/>
            <person name="Szollosi G.J."/>
            <person name="Szarkandi J.G."/>
            <person name="Papp V."/>
            <person name="Albert L."/>
            <person name="Andreopoulos W."/>
            <person name="Angelini C."/>
            <person name="Antonin V."/>
            <person name="Barry K.W."/>
            <person name="Bougher N.L."/>
            <person name="Buchanan P."/>
            <person name="Buyck B."/>
            <person name="Bense V."/>
            <person name="Catcheside P."/>
            <person name="Chovatia M."/>
            <person name="Cooper J."/>
            <person name="Damon W."/>
            <person name="Desjardin D."/>
            <person name="Finy P."/>
            <person name="Geml J."/>
            <person name="Haridas S."/>
            <person name="Hughes K."/>
            <person name="Justo A."/>
            <person name="Karasinski D."/>
            <person name="Kautmanova I."/>
            <person name="Kiss B."/>
            <person name="Kocsube S."/>
            <person name="Kotiranta H."/>
            <person name="LaButti K.M."/>
            <person name="Lechner B.E."/>
            <person name="Liimatainen K."/>
            <person name="Lipzen A."/>
            <person name="Lukacs Z."/>
            <person name="Mihaltcheva S."/>
            <person name="Morgado L.N."/>
            <person name="Niskanen T."/>
            <person name="Noordeloos M.E."/>
            <person name="Ohm R.A."/>
            <person name="Ortiz-Santana B."/>
            <person name="Ovrebo C."/>
            <person name="Racz N."/>
            <person name="Riley R."/>
            <person name="Savchenko A."/>
            <person name="Shiryaev A."/>
            <person name="Soop K."/>
            <person name="Spirin V."/>
            <person name="Szebenyi C."/>
            <person name="Tomsovsky M."/>
            <person name="Tulloss R.E."/>
            <person name="Uehling J."/>
            <person name="Grigoriev I.V."/>
            <person name="Vagvolgyi C."/>
            <person name="Papp T."/>
            <person name="Martin F.M."/>
            <person name="Miettinen O."/>
            <person name="Hibbett D.S."/>
            <person name="Nagy L.G."/>
        </authorList>
    </citation>
    <scope>NUCLEOTIDE SEQUENCE [LARGE SCALE GENOMIC DNA]</scope>
    <source>
        <strain evidence="2 3">HHB13444</strain>
    </source>
</reference>
<dbReference type="InterPro" id="IPR023299">
    <property type="entry name" value="ATPase_P-typ_cyto_dom_N"/>
</dbReference>
<dbReference type="EMBL" id="ML212042">
    <property type="protein sequence ID" value="TFK79420.1"/>
    <property type="molecule type" value="Genomic_DNA"/>
</dbReference>
<dbReference type="Pfam" id="PF13246">
    <property type="entry name" value="Cation_ATPase"/>
    <property type="match status" value="1"/>
</dbReference>
<accession>A0A5C3NTT8</accession>
<dbReference type="AlphaFoldDB" id="A0A5C3NTT8"/>
<dbReference type="SUPFAM" id="SSF81660">
    <property type="entry name" value="Metal cation-transporting ATPase, ATP-binding domain N"/>
    <property type="match status" value="1"/>
</dbReference>
<feature type="region of interest" description="Disordered" evidence="1">
    <location>
        <begin position="106"/>
        <end position="126"/>
    </location>
</feature>